<accession>A0ABY1PQ99</accession>
<proteinExistence type="predicted"/>
<feature type="region of interest" description="Disordered" evidence="1">
    <location>
        <begin position="95"/>
        <end position="143"/>
    </location>
</feature>
<gene>
    <name evidence="3" type="ORF">SAMN06265374_4456</name>
</gene>
<evidence type="ECO:0000256" key="1">
    <source>
        <dbReference type="SAM" id="MobiDB-lite"/>
    </source>
</evidence>
<feature type="transmembrane region" description="Helical" evidence="2">
    <location>
        <begin position="43"/>
        <end position="67"/>
    </location>
</feature>
<keyword evidence="2" id="KW-0472">Membrane</keyword>
<keyword evidence="2" id="KW-1133">Transmembrane helix</keyword>
<keyword evidence="4" id="KW-1185">Reference proteome</keyword>
<dbReference type="EMBL" id="FXTT01000008">
    <property type="protein sequence ID" value="SMP37020.1"/>
    <property type="molecule type" value="Genomic_DNA"/>
</dbReference>
<evidence type="ECO:0000256" key="2">
    <source>
        <dbReference type="SAM" id="Phobius"/>
    </source>
</evidence>
<comment type="caution">
    <text evidence="3">The sequence shown here is derived from an EMBL/GenBank/DDBJ whole genome shotgun (WGS) entry which is preliminary data.</text>
</comment>
<evidence type="ECO:0000313" key="4">
    <source>
        <dbReference type="Proteomes" id="UP001157914"/>
    </source>
</evidence>
<feature type="compositionally biased region" description="Low complexity" evidence="1">
    <location>
        <begin position="95"/>
        <end position="104"/>
    </location>
</feature>
<keyword evidence="2" id="KW-0812">Transmembrane</keyword>
<evidence type="ECO:0000313" key="3">
    <source>
        <dbReference type="EMBL" id="SMP37020.1"/>
    </source>
</evidence>
<reference evidence="3 4" key="1">
    <citation type="submission" date="2017-05" db="EMBL/GenBank/DDBJ databases">
        <authorList>
            <person name="Varghese N."/>
            <person name="Submissions S."/>
        </authorList>
    </citation>
    <scope>NUCLEOTIDE SEQUENCE [LARGE SCALE GENOMIC DNA]</scope>
    <source>
        <strain evidence="3 4">DSM 15949</strain>
    </source>
</reference>
<protein>
    <submittedName>
        <fullName evidence="3">Uncharacterized protein</fullName>
    </submittedName>
</protein>
<organism evidence="3 4">
    <name type="scientific">Roseibium denhamense</name>
    <dbReference type="NCBI Taxonomy" id="76305"/>
    <lineage>
        <taxon>Bacteria</taxon>
        <taxon>Pseudomonadati</taxon>
        <taxon>Pseudomonadota</taxon>
        <taxon>Alphaproteobacteria</taxon>
        <taxon>Hyphomicrobiales</taxon>
        <taxon>Stappiaceae</taxon>
        <taxon>Roseibium</taxon>
    </lineage>
</organism>
<sequence length="143" mass="14955">MMISVLIVLVIIIVLVGTLYLHLHSIPEKVAHGKEGVHFELVAVLALVALFTHNNVFWVAALVLAFVPFPNLASPLTSIASSLKTIALSKVASVPEPAVSSPPAQSIAPSGGTEAVSPDMASRDATDTEVAIEPVVSPEDKRS</sequence>
<feature type="transmembrane region" description="Helical" evidence="2">
    <location>
        <begin position="5"/>
        <end position="23"/>
    </location>
</feature>
<name>A0ABY1PQ99_9HYPH</name>
<dbReference type="Proteomes" id="UP001157914">
    <property type="component" value="Unassembled WGS sequence"/>
</dbReference>